<feature type="region of interest" description="Disordered" evidence="1">
    <location>
        <begin position="1"/>
        <end position="37"/>
    </location>
</feature>
<comment type="caution">
    <text evidence="2">The sequence shown here is derived from an EMBL/GenBank/DDBJ whole genome shotgun (WGS) entry which is preliminary data.</text>
</comment>
<dbReference type="OrthoDB" id="277106at2"/>
<evidence type="ECO:0000256" key="1">
    <source>
        <dbReference type="SAM" id="MobiDB-lite"/>
    </source>
</evidence>
<gene>
    <name evidence="2" type="ORF">Q31b_12780</name>
</gene>
<name>A0A5C6E4B8_9BACT</name>
<accession>A0A5C6E4B8</accession>
<reference evidence="2 3" key="1">
    <citation type="submission" date="2019-02" db="EMBL/GenBank/DDBJ databases">
        <title>Deep-cultivation of Planctomycetes and their phenomic and genomic characterization uncovers novel biology.</title>
        <authorList>
            <person name="Wiegand S."/>
            <person name="Jogler M."/>
            <person name="Boedeker C."/>
            <person name="Pinto D."/>
            <person name="Vollmers J."/>
            <person name="Rivas-Marin E."/>
            <person name="Kohn T."/>
            <person name="Peeters S.H."/>
            <person name="Heuer A."/>
            <person name="Rast P."/>
            <person name="Oberbeckmann S."/>
            <person name="Bunk B."/>
            <person name="Jeske O."/>
            <person name="Meyerdierks A."/>
            <person name="Storesund J.E."/>
            <person name="Kallscheuer N."/>
            <person name="Luecker S."/>
            <person name="Lage O.M."/>
            <person name="Pohl T."/>
            <person name="Merkel B.J."/>
            <person name="Hornburger P."/>
            <person name="Mueller R.-W."/>
            <person name="Bruemmer F."/>
            <person name="Labrenz M."/>
            <person name="Spormann A.M."/>
            <person name="Op Den Camp H."/>
            <person name="Overmann J."/>
            <person name="Amann R."/>
            <person name="Jetten M.S.M."/>
            <person name="Mascher T."/>
            <person name="Medema M.H."/>
            <person name="Devos D.P."/>
            <person name="Kaster A.-K."/>
            <person name="Ovreas L."/>
            <person name="Rohde M."/>
            <person name="Galperin M.Y."/>
            <person name="Jogler C."/>
        </authorList>
    </citation>
    <scope>NUCLEOTIDE SEQUENCE [LARGE SCALE GENOMIC DNA]</scope>
    <source>
        <strain evidence="2 3">Q31b</strain>
    </source>
</reference>
<evidence type="ECO:0000313" key="2">
    <source>
        <dbReference type="EMBL" id="TWU43748.1"/>
    </source>
</evidence>
<dbReference type="RefSeq" id="WP_146598830.1">
    <property type="nucleotide sequence ID" value="NZ_SJPY01000002.1"/>
</dbReference>
<organism evidence="2 3">
    <name type="scientific">Novipirellula aureliae</name>
    <dbReference type="NCBI Taxonomy" id="2527966"/>
    <lineage>
        <taxon>Bacteria</taxon>
        <taxon>Pseudomonadati</taxon>
        <taxon>Planctomycetota</taxon>
        <taxon>Planctomycetia</taxon>
        <taxon>Pirellulales</taxon>
        <taxon>Pirellulaceae</taxon>
        <taxon>Novipirellula</taxon>
    </lineage>
</organism>
<evidence type="ECO:0000313" key="3">
    <source>
        <dbReference type="Proteomes" id="UP000315471"/>
    </source>
</evidence>
<dbReference type="EMBL" id="SJPY01000002">
    <property type="protein sequence ID" value="TWU43748.1"/>
    <property type="molecule type" value="Genomic_DNA"/>
</dbReference>
<proteinExistence type="predicted"/>
<keyword evidence="3" id="KW-1185">Reference proteome</keyword>
<sequence length="623" mass="69722">MSIDTSSSTQPPPPFDPPSVHAPPPSSLPSAQRNGLRQKLQKRAQRHSAKSVFGKSAIGGNVYRWGVAVALGDEIDSLRIAMSQLACDQKPKRRLSTRPLDYAKQTRAAIEHFATYPFDTVRAADAVVWCAAMPSLSNVLEAGLWWDLLGALLHYHESILQEATAESPLQLLVGAELGLTMAWRLADVPSCKRQRKSSLACLDRWSEHREDSVPALLSDLPSMRLALASLYRCRAILSSTTKKKKTFPKDAMLAGQTIATWVAALTTPDGGCAFQTMKRKDVMDDLNDFGLLSRSADFDPESLKPAISATLKRSPKAGKPPHAGRLAWEVSLPDSYHHCDKAKVAALLPQWNVWRGRIDLQYSGMQNSIDLFAGRVKALSGEMETKIAVDSRPQTPTSGWTYSCEYTDDDVHYLELEQSWTGDIVLQRQFMLLREDRCVMIADSVLSQSEEKSEEKIDYSMRLPIAESVSIDPEAETREIFLAGRKRQAMLVPLAAAEWRIGASTAALEPDERGDLMMTNSGRGALYAPLWLDFQPRRFKRKRTWRQLTVADERRICTSNEAVGFRIQAGSEQWMLYRSLGLRRCRTIMGKNLVADFFAARFDMGDAEYEDLVTVDDREQMDD</sequence>
<feature type="compositionally biased region" description="Pro residues" evidence="1">
    <location>
        <begin position="10"/>
        <end position="27"/>
    </location>
</feature>
<protein>
    <recommendedName>
        <fullName evidence="4">Heparinase II/III-like protein</fullName>
    </recommendedName>
</protein>
<dbReference type="Proteomes" id="UP000315471">
    <property type="component" value="Unassembled WGS sequence"/>
</dbReference>
<dbReference type="AlphaFoldDB" id="A0A5C6E4B8"/>
<evidence type="ECO:0008006" key="4">
    <source>
        <dbReference type="Google" id="ProtNLM"/>
    </source>
</evidence>